<sequence length="108" mass="12062">MSFTRRCGFLAYGYGRLWILYRPFQCRECHRHCGDFANSGRLDGNKTKPVSAIAPVAINDPTPGAAAAELAVKEENIFKAPAITFLTMITISFLTTRNINGFRQSYIL</sequence>
<dbReference type="EMBL" id="BTRK01000004">
    <property type="protein sequence ID" value="GMR49990.1"/>
    <property type="molecule type" value="Genomic_DNA"/>
</dbReference>
<proteinExistence type="predicted"/>
<keyword evidence="2" id="KW-1185">Reference proteome</keyword>
<organism evidence="1 2">
    <name type="scientific">Pristionchus mayeri</name>
    <dbReference type="NCBI Taxonomy" id="1317129"/>
    <lineage>
        <taxon>Eukaryota</taxon>
        <taxon>Metazoa</taxon>
        <taxon>Ecdysozoa</taxon>
        <taxon>Nematoda</taxon>
        <taxon>Chromadorea</taxon>
        <taxon>Rhabditida</taxon>
        <taxon>Rhabditina</taxon>
        <taxon>Diplogasteromorpha</taxon>
        <taxon>Diplogasteroidea</taxon>
        <taxon>Neodiplogasteridae</taxon>
        <taxon>Pristionchus</taxon>
    </lineage>
</organism>
<comment type="caution">
    <text evidence="1">The sequence shown here is derived from an EMBL/GenBank/DDBJ whole genome shotgun (WGS) entry which is preliminary data.</text>
</comment>
<reference evidence="2" key="1">
    <citation type="submission" date="2022-10" db="EMBL/GenBank/DDBJ databases">
        <title>Genome assembly of Pristionchus species.</title>
        <authorList>
            <person name="Yoshida K."/>
            <person name="Sommer R.J."/>
        </authorList>
    </citation>
    <scope>NUCLEOTIDE SEQUENCE [LARGE SCALE GENOMIC DNA]</scope>
    <source>
        <strain evidence="2">RS5460</strain>
    </source>
</reference>
<dbReference type="AlphaFoldDB" id="A0AAN5CT87"/>
<evidence type="ECO:0000313" key="1">
    <source>
        <dbReference type="EMBL" id="GMR49990.1"/>
    </source>
</evidence>
<protein>
    <submittedName>
        <fullName evidence="1">Uncharacterized protein</fullName>
    </submittedName>
</protein>
<name>A0AAN5CT87_9BILA</name>
<accession>A0AAN5CT87</accession>
<gene>
    <name evidence="1" type="ORF">PMAYCL1PPCAC_20185</name>
</gene>
<dbReference type="Proteomes" id="UP001328107">
    <property type="component" value="Unassembled WGS sequence"/>
</dbReference>
<evidence type="ECO:0000313" key="2">
    <source>
        <dbReference type="Proteomes" id="UP001328107"/>
    </source>
</evidence>